<dbReference type="Proteomes" id="UP000236500">
    <property type="component" value="Unassembled WGS sequence"/>
</dbReference>
<dbReference type="InterPro" id="IPR016024">
    <property type="entry name" value="ARM-type_fold"/>
</dbReference>
<proteinExistence type="predicted"/>
<keyword evidence="2" id="KW-1185">Reference proteome</keyword>
<dbReference type="RefSeq" id="WP_036092907.1">
    <property type="nucleotide sequence ID" value="NZ_BJEY01000021.1"/>
</dbReference>
<evidence type="ECO:0000313" key="1">
    <source>
        <dbReference type="EMBL" id="PNP94267.1"/>
    </source>
</evidence>
<evidence type="ECO:0000313" key="2">
    <source>
        <dbReference type="Proteomes" id="UP000236500"/>
    </source>
</evidence>
<organism evidence="1 2">
    <name type="scientific">Listeria newyorkensis</name>
    <dbReference type="NCBI Taxonomy" id="1497681"/>
    <lineage>
        <taxon>Bacteria</taxon>
        <taxon>Bacillati</taxon>
        <taxon>Bacillota</taxon>
        <taxon>Bacilli</taxon>
        <taxon>Bacillales</taxon>
        <taxon>Listeriaceae</taxon>
        <taxon>Listeria</taxon>
    </lineage>
</organism>
<evidence type="ECO:0008006" key="3">
    <source>
        <dbReference type="Google" id="ProtNLM"/>
    </source>
</evidence>
<dbReference type="EMBL" id="MPDH01000002">
    <property type="protein sequence ID" value="PNP94267.1"/>
    <property type="molecule type" value="Genomic_DNA"/>
</dbReference>
<sequence>MVIVPENKIVVFISSKIDSSFKYRLARKAIRESLVNTGLFNVYSFEETGPSTASALVHYKENIKYCDVCIFLIDNDDDVPDGVATEIQEVNKYNIPSIYYFCEGEKREITATQKAIMKPGGPKIKEIKTFEDFIKNGAKDLIDDILFIYKRYTRGNLVQVEDEENEDVILDKSVYKATTILKKDQLANYHSRQYFAKMIFGDRDEKSNSLVEKNLDYYCSLFLPVLFENTAIERFNTGLFLKELKYQLDDKYYAIVSLRWEAIESYFNEDVETSIAKLKEAFKKAEELQIEEWMIQDILIDLRNQIYIYHEKLGQFAEKNEGKELLDLREEKLYYPLIDRYEKDLLSWIIEDSQKNEIRSFRSQRFLGDLSVHSNKIADIYFQSMAVGSITHLTRIYGLIQKLCFHISSHYENWPSLMLTLKNSIILLDRTKIHQLVRHFELLLGRMNDRDAKEVFDYSNNLILDYQRFQGNLLAISEVGYYLSDVDFDDSWNGIKDELNKWAKSKVTPYNIESQIFKTIHKIKERISSDYIIEFGLLLIGEGKNIYYSNVFEMWARDVDYESVMEKNKDKVVQTVIAYLENRDNKLQQNGIKELCCILGRNKVHNLDILEEKIKEAMPDFYNLEYLLETRNDVVTNQDAILRYTDEIREDNKAQGENGIYSHSGNSPYQFIRFIISQQTERIPKSILDALFVVSTEAVTSTKQLIEVKTEAIKLLMFLNYYDPNIGDRNSESIKLLIEGDYLMNENQSMVAYLDNNLFELAVLLLKSCLGNEVWADLLNSLSKCSSSGAKITACKLIQVYLGDDTSRINDDEKALIFQFVLEWSTATVIEVRWEAVNILITLLQVERFQKIITTRLVQIMSQDNALVKSRLVHAAKKIGKHSEDTEEYIYQHALIDSNYVLREIVRDKYPDR</sequence>
<gene>
    <name evidence="1" type="ORF">BMT55_01915</name>
</gene>
<name>A0ABX4XPY2_9LIST</name>
<dbReference type="SUPFAM" id="SSF48371">
    <property type="entry name" value="ARM repeat"/>
    <property type="match status" value="1"/>
</dbReference>
<accession>A0ABX4XPY2</accession>
<protein>
    <recommendedName>
        <fullName evidence="3">DUF4062 domain-containing protein</fullName>
    </recommendedName>
</protein>
<comment type="caution">
    <text evidence="1">The sequence shown here is derived from an EMBL/GenBank/DDBJ whole genome shotgun (WGS) entry which is preliminary data.</text>
</comment>
<reference evidence="1 2" key="1">
    <citation type="submission" date="2016-11" db="EMBL/GenBank/DDBJ databases">
        <title>Whole Genome Sequence of Listeria newyorkensis.</title>
        <authorList>
            <person name="Frink S."/>
            <person name="Morales C."/>
            <person name="Kiang D."/>
        </authorList>
    </citation>
    <scope>NUCLEOTIDE SEQUENCE [LARGE SCALE GENOMIC DNA]</scope>
    <source>
        <strain evidence="1 2">F1604011-044</strain>
    </source>
</reference>